<comment type="similarity">
    <text evidence="2">Belongs to the beta-catenin family.</text>
</comment>
<feature type="repeat" description="ARM" evidence="8">
    <location>
        <begin position="1101"/>
        <end position="1143"/>
    </location>
</feature>
<comment type="caution">
    <text evidence="9">The sequence shown here is derived from an EMBL/GenBank/DDBJ whole genome shotgun (WGS) entry which is preliminary data.</text>
</comment>
<organism evidence="9 10">
    <name type="scientific">Cyclotella atomus</name>
    <dbReference type="NCBI Taxonomy" id="382360"/>
    <lineage>
        <taxon>Eukaryota</taxon>
        <taxon>Sar</taxon>
        <taxon>Stramenopiles</taxon>
        <taxon>Ochrophyta</taxon>
        <taxon>Bacillariophyta</taxon>
        <taxon>Coscinodiscophyceae</taxon>
        <taxon>Thalassiosirophycidae</taxon>
        <taxon>Stephanodiscales</taxon>
        <taxon>Stephanodiscaceae</taxon>
        <taxon>Cyclotella</taxon>
    </lineage>
</organism>
<dbReference type="PANTHER" id="PTHR47249:SF1">
    <property type="entry name" value="VACUOLAR PROTEIN 8"/>
    <property type="match status" value="1"/>
</dbReference>
<reference evidence="9 10" key="1">
    <citation type="submission" date="2024-10" db="EMBL/GenBank/DDBJ databases">
        <title>Updated reference genomes for cyclostephanoid diatoms.</title>
        <authorList>
            <person name="Roberts W.R."/>
            <person name="Alverson A.J."/>
        </authorList>
    </citation>
    <scope>NUCLEOTIDE SEQUENCE [LARGE SCALE GENOMIC DNA]</scope>
    <source>
        <strain evidence="9 10">AJA010-31</strain>
    </source>
</reference>
<dbReference type="GO" id="GO:0005774">
    <property type="term" value="C:vacuolar membrane"/>
    <property type="evidence" value="ECO:0007669"/>
    <property type="project" value="UniProtKB-SubCell"/>
</dbReference>
<feature type="repeat" description="ARM" evidence="8">
    <location>
        <begin position="506"/>
        <end position="548"/>
    </location>
</feature>
<evidence type="ECO:0000256" key="1">
    <source>
        <dbReference type="ARBA" id="ARBA00004592"/>
    </source>
</evidence>
<protein>
    <recommendedName>
        <fullName evidence="7">Vacuolar protein 8</fullName>
    </recommendedName>
</protein>
<keyword evidence="10" id="KW-1185">Reference proteome</keyword>
<dbReference type="PANTHER" id="PTHR47249">
    <property type="entry name" value="VACUOLAR PROTEIN 8"/>
    <property type="match status" value="1"/>
</dbReference>
<evidence type="ECO:0000256" key="5">
    <source>
        <dbReference type="ARBA" id="ARBA00023136"/>
    </source>
</evidence>
<dbReference type="InterPro" id="IPR045156">
    <property type="entry name" value="Vac8"/>
</dbReference>
<evidence type="ECO:0000256" key="7">
    <source>
        <dbReference type="ARBA" id="ARBA00026209"/>
    </source>
</evidence>
<evidence type="ECO:0000313" key="10">
    <source>
        <dbReference type="Proteomes" id="UP001530400"/>
    </source>
</evidence>
<feature type="repeat" description="ARM" evidence="8">
    <location>
        <begin position="841"/>
        <end position="883"/>
    </location>
</feature>
<dbReference type="InterPro" id="IPR016024">
    <property type="entry name" value="ARM-type_fold"/>
</dbReference>
<gene>
    <name evidence="9" type="ORF">ACHAWO_009126</name>
</gene>
<dbReference type="InterPro" id="IPR011989">
    <property type="entry name" value="ARM-like"/>
</dbReference>
<feature type="repeat" description="ARM" evidence="8">
    <location>
        <begin position="1688"/>
        <end position="1732"/>
    </location>
</feature>
<accession>A0ABD3PN38</accession>
<dbReference type="EMBL" id="JALLPJ020000519">
    <property type="protein sequence ID" value="KAL3789563.1"/>
    <property type="molecule type" value="Genomic_DNA"/>
</dbReference>
<name>A0ABD3PN38_9STRA</name>
<comment type="subcellular location">
    <subcellularLocation>
        <location evidence="1">Vacuole membrane</location>
        <topology evidence="1">Lipid-anchor</topology>
    </subcellularLocation>
</comment>
<feature type="repeat" description="ARM" evidence="8">
    <location>
        <begin position="1433"/>
        <end position="1475"/>
    </location>
</feature>
<evidence type="ECO:0000256" key="8">
    <source>
        <dbReference type="PROSITE-ProRule" id="PRU00259"/>
    </source>
</evidence>
<evidence type="ECO:0000256" key="3">
    <source>
        <dbReference type="ARBA" id="ARBA00022554"/>
    </source>
</evidence>
<dbReference type="PROSITE" id="PS50176">
    <property type="entry name" value="ARM_REPEAT"/>
    <property type="match status" value="11"/>
</dbReference>
<keyword evidence="3" id="KW-0926">Vacuole</keyword>
<feature type="repeat" description="ARM" evidence="8">
    <location>
        <begin position="2489"/>
        <end position="2532"/>
    </location>
</feature>
<feature type="repeat" description="ARM" evidence="8">
    <location>
        <begin position="2160"/>
        <end position="2202"/>
    </location>
</feature>
<proteinExistence type="inferred from homology"/>
<dbReference type="SMART" id="SM00185">
    <property type="entry name" value="ARM"/>
    <property type="match status" value="51"/>
</dbReference>
<dbReference type="SUPFAM" id="SSF48371">
    <property type="entry name" value="ARM repeat"/>
    <property type="match status" value="10"/>
</dbReference>
<keyword evidence="6" id="KW-0449">Lipoprotein</keyword>
<dbReference type="Gene3D" id="1.25.10.10">
    <property type="entry name" value="Leucine-rich Repeat Variant"/>
    <property type="match status" value="14"/>
</dbReference>
<dbReference type="Proteomes" id="UP001530400">
    <property type="component" value="Unassembled WGS sequence"/>
</dbReference>
<keyword evidence="5" id="KW-0472">Membrane</keyword>
<dbReference type="Pfam" id="PF00514">
    <property type="entry name" value="Arm"/>
    <property type="match status" value="8"/>
</dbReference>
<evidence type="ECO:0000313" key="9">
    <source>
        <dbReference type="EMBL" id="KAL3789563.1"/>
    </source>
</evidence>
<feature type="repeat" description="ARM" evidence="8">
    <location>
        <begin position="465"/>
        <end position="507"/>
    </location>
</feature>
<evidence type="ECO:0000256" key="6">
    <source>
        <dbReference type="ARBA" id="ARBA00023288"/>
    </source>
</evidence>
<feature type="repeat" description="ARM" evidence="8">
    <location>
        <begin position="673"/>
        <end position="717"/>
    </location>
</feature>
<evidence type="ECO:0000256" key="4">
    <source>
        <dbReference type="ARBA" id="ARBA00022737"/>
    </source>
</evidence>
<evidence type="ECO:0000256" key="2">
    <source>
        <dbReference type="ARBA" id="ARBA00005462"/>
    </source>
</evidence>
<feature type="repeat" description="ARM" evidence="8">
    <location>
        <begin position="1056"/>
        <end position="1102"/>
    </location>
</feature>
<feature type="repeat" description="ARM" evidence="8">
    <location>
        <begin position="548"/>
        <end position="590"/>
    </location>
</feature>
<keyword evidence="4" id="KW-0677">Repeat</keyword>
<dbReference type="InterPro" id="IPR000225">
    <property type="entry name" value="Armadillo"/>
</dbReference>
<sequence length="3026" mass="327905">MSKVKVLESLVARGRRRGNSYKDQREITYGLADLSTQKECHERLVKKSGVSTLVDILISSQDAEAQQFAAIAVANTSSTTSLASDIVQLEGAVEGIVKYTGNEAADSTGRQYCAMALGNLLADQSTHERIVELGVITALITMLKNCTDGRELESGRHTAFALSNLASNSTYHVEIVEQGAIELLVALACCEDIDTQRQAISALRGLCLTSSNRTKVVQKGILDPLILVSTCDEVEMVREVSSALNCISSIDENKEEISYRAISTLIHLMLSGDTEIERHASSAIANLMEMSDIHPRFVEEKGLPALVSLCCSSDQVCRIEATRAVANLSSNPGMIDALIGENSLLPLVKSLEIDGNKGQYSALAIANFATNASSLFKIVQAGAVPRLVSVISNVDNIHCKRYGALAIANITACETFHSPIMAAGAPTSLFALTNSCDALSNRYIACVLANLSSNTANHEQIVEMGGLQPLITLVNDPDPTIHKQAAAALRGLSATGNTKMKIVQEGGLEPLCRLLLSKDDLILHEVTACLCNVSLADENKYELVKESRAVEHLIDLMESEDAIVSSQACECLANLAEMTENQDFIVREEAITPCINAMRSRHVEVQRESSRLIANLSASESTVAVDAIIEGNGHLVLTSFLLSQDTACQRAASFGIGNLCTHDHRRVTLTKAGVLEPLTSLTRSESNEIEIRRFSMLAIANLAANPKTHDEFVSQGTIPMLISFSNSADTEMRNYAAYAVAQLSKNSDLMDIITSEGGLEAVLYLGRSDDKTVQREVLPALTTLSFMDSNKVPICSNGSLPPIIDFINEAKNSSAESNLACCAVANLVEASSNMQPSINHGCVPLLVDALASNSENVQREAARSIGNLAVNIDHSDEILRHAMVVPRLVACFRGRNVECQRMAAYAISNVSTNIKSHDELLKNGIVSLIENECQASLDPKRFSDQETVRSCLLIIGNLTGNKLNHPSMGIFFDFLMDFTRHRDAMCRQHAILAVGNLCSEPENAKHLISVKCMEALVAFAFPPTTDGSINAQFQAIAGLHGLSKLARMRKVILAEGGLEPLILGARGNNRHQDIEIQREAASTISNLALEAKNRLTIAKSGALPALVTLTKSSNTMCIYHSVTALANLAESSEETHDLLISAQSISPMCALVHNPSTHVDIKRAISRCFSLFASNEMAHSMILSTEVTSSIRSLICESRDSICQRFGALAVSNFALVEANHGTIRASNMLESTVSLATSLDIETLRGLSFAIHSLSCKDDNHSALEEAGAIESLIPLLQCEDRDTMLQACLAVKYLSTCDKCRIKFVEKDGLGPLLALSTSHDLETKRELGAALRNLTLSDENKIPIMTSGIDFIATLCRDTDDEVSHQACGIVANISEKQENKAPMVEKGIIHHLQAAMSISESIPVLRESVRAFASLSSAIENTAQLISSGALSSLIRALNANDLLCRRFAAMALSNLAVNTELHGRIIHEVGIPLLMLVGRQGNRDFIDAKAHQHGMAFLANLASCNESHGNLMSHNCSELAVEHIKSSDLDLRRNALLLLANLASNKANHSVLEKCCKMSKLIENLECQDSTVQLNAVTCLRGLSTDISLRKRIISDGGTEALLSLVHSDDEVFKVEILSTLCNLSLGGCMGDRANTVLEKIDMRSLISFLCNGDSTTHRMFGSVAIGNIASDVNLQAPIFDSGAVKSLIELSDKKEQDQESQRCMAYAVCNLSAETRNRMSIITQGGLASIMYLCRTRDISDMLAALSTLRGLSACDEARRLILEEGVLHVLLLGVKSGNLQCKREAASILASLSLNEENKFDIARSDEMKEMISLLNESDALCISNTCRSLGNICEVKELHNDVLSLLTIRRLVLLTSPCTELEVKREAARCTANLSSNFGVHENLVLVELLENICKLCSNAMADVHSNGETPDQMDVIRLSILTLANVCMNAEMHARLDMKSLLSVFYQVVQWDCLSQDTMSEAKCNACMGLSALCTYPSTASFLVELKAIPALVECIKSNISELSTHASFVLNKLSMVQSTHSEFGLQEFSAALTGHVDLSNKQCTTYSIASLRRLADDDRIRSGLISIDALDFFTRACEVESEERSREIACCMCHLALWNKAKMPIAESSMLRHIIVLCDSSDVETSRFALGALANLAENIQTHEIVLQHPVIEQMLRLTQNHNIPIVREATRVLANLISSTSTHHVLLKENGMVLLSNVCQIPDNECVHNISVAYCRLAANSVSHESFFTEESINVVIHMTVLEDRKTVLQSAATLRDIASNPEHQLVFVEVGGLKAAIDLAASDAEVGVKIVALEIIRHLSVSMHLKTRILQSGAVNVISSCIENNDHTDLLYQCASSIANLAEHAQNKAALVQMGILRCLVSLHHCDSNEVKKETARALSLLSSAPENNKAFDIHVISVVIDLLACQEEETARDSASTLSNIAANSDQKRIVGNCNGILPLVVQLKSAHESVQIASCKALSRLTDIEENKVSAYVNGGLTLLLHLCSSSSSEELLMAAMMVLVNLSSCAEHQDRFIQEKALVTLKSHLTSKNPALRQYTVMTLCNLSSHDSSIDHVARQIDLLLLIELINEDNSETRSYATMTICNLASKHQHGASVLMAGGLIRLAAILTKPEGSQLQRASLLALYNLSTYQACHGLMVKEEVIKPIIMACRSPDILSRRSALLILANVACNDKTRASATKGGGLQAAVLALKDEDVPTMRFACICLSNMANESNTQSQILVHGGLPSLMALSDMDDSETSECAITCLSNLAANESIHLPLTKQGAFKRFVDAYSGSKQNSVSHLFGIANLTSNAEVLSQIGRGGGIRPLLSLAKSDNLHYQCSAISGLRRLALIRENRDRLISEGIVSILVSNSSKTAETALQREIASCFCNLTLAKNHRADITRTAIGEIAVLSQSSDPETIRLSLGAIANLAEDIETHQHIHTANAVNSAISALGHQELDIKREAARAVTNILSTIDFHPEVVEHGLDSLITLSAESCDECRYLTATSFRKLSTSKVAHHTLIHKKFPIQ</sequence>